<dbReference type="InParanoid" id="A2FJR8"/>
<dbReference type="PANTHER" id="PTHR19848:SF0">
    <property type="entry name" value="NOTCHLESS PROTEIN HOMOLOG 1"/>
    <property type="match status" value="1"/>
</dbReference>
<evidence type="ECO:0000256" key="2">
    <source>
        <dbReference type="ARBA" id="ARBA00022574"/>
    </source>
</evidence>
<keyword evidence="2 5" id="KW-0853">WD repeat</keyword>
<dbReference type="SMR" id="A2FJR8"/>
<evidence type="ECO:0000256" key="3">
    <source>
        <dbReference type="ARBA" id="ARBA00022737"/>
    </source>
</evidence>
<evidence type="ECO:0000256" key="4">
    <source>
        <dbReference type="ARBA" id="ARBA00023242"/>
    </source>
</evidence>
<keyword evidence="3" id="KW-0677">Repeat</keyword>
<keyword evidence="4" id="KW-0539">Nucleus</keyword>
<dbReference type="Pfam" id="PF12894">
    <property type="entry name" value="ANAPC4_WD40"/>
    <property type="match status" value="1"/>
</dbReference>
<feature type="repeat" description="WD" evidence="5">
    <location>
        <begin position="215"/>
        <end position="256"/>
    </location>
</feature>
<dbReference type="AlphaFoldDB" id="A2FJR8"/>
<sequence>MKTTITSDLGPSKATIQAEKMLEQVENFVAAISKLQQEVERLQGMKDLAQIHLNQYKKDYELLHNAYKNANTFVNQIDNSSPNFSLINPKKPDSDKADSTKNGGSPAEPTILTPYPQYQNCITLDFNYQHDSKITCLAISNSGEFLAFIASENVLLIDIPEKVVVKTFPLPQDEPIRGDSRCIAFSRDDQMIAVSYNDNYIAIFDANTGDVKKKLRMHTKDVSSLLFTRDGKYMISSGQDGYIYSYSYPNFEVISSLSNQIDSKKPHPITGVCEDNDGKTLYISYVIGAISIVEYPSLVSKMIFQTHSDKLMGIYLDKNEGLIATLMNTAIKIIRITDNIDPMNSLQGHQKVIISGTFAPNDPIFISGSKDESIIMWDYKNKQNPKIAEIKYHQNTVFAVAHSPSAHEFATCDANGLVCYWKYDFPGNQVPMI</sequence>
<dbReference type="PANTHER" id="PTHR19848">
    <property type="entry name" value="WD40 REPEAT PROTEIN"/>
    <property type="match status" value="1"/>
</dbReference>
<protein>
    <recommendedName>
        <fullName evidence="8">Anaphase-promoting complex subunit 4-like WD40 domain-containing protein</fullName>
    </recommendedName>
</protein>
<feature type="compositionally biased region" description="Basic and acidic residues" evidence="7">
    <location>
        <begin position="90"/>
        <end position="99"/>
    </location>
</feature>
<dbReference type="VEuPathDB" id="TrichDB:TVAGG3_0929220"/>
<dbReference type="InterPro" id="IPR024977">
    <property type="entry name" value="Apc4-like_WD40_dom"/>
</dbReference>
<dbReference type="SMART" id="SM00320">
    <property type="entry name" value="WD40"/>
    <property type="match status" value="5"/>
</dbReference>
<dbReference type="KEGG" id="tva:4752591"/>
<accession>A2FJR8</accession>
<evidence type="ECO:0000256" key="7">
    <source>
        <dbReference type="SAM" id="MobiDB-lite"/>
    </source>
</evidence>
<dbReference type="EMBL" id="DS113834">
    <property type="protein sequence ID" value="EAX94850.1"/>
    <property type="molecule type" value="Genomic_DNA"/>
</dbReference>
<reference evidence="9" key="1">
    <citation type="submission" date="2006-10" db="EMBL/GenBank/DDBJ databases">
        <authorList>
            <person name="Amadeo P."/>
            <person name="Zhao Q."/>
            <person name="Wortman J."/>
            <person name="Fraser-Liggett C."/>
            <person name="Carlton J."/>
        </authorList>
    </citation>
    <scope>NUCLEOTIDE SEQUENCE</scope>
    <source>
        <strain evidence="9">G3</strain>
    </source>
</reference>
<dbReference type="PROSITE" id="PS50294">
    <property type="entry name" value="WD_REPEATS_REGION"/>
    <property type="match status" value="1"/>
</dbReference>
<evidence type="ECO:0000313" key="10">
    <source>
        <dbReference type="Proteomes" id="UP000001542"/>
    </source>
</evidence>
<dbReference type="VEuPathDB" id="TrichDB:TVAG_049190"/>
<dbReference type="STRING" id="5722.A2FJR8"/>
<keyword evidence="6" id="KW-0175">Coiled coil</keyword>
<dbReference type="Gene3D" id="2.130.10.10">
    <property type="entry name" value="YVTN repeat-like/Quinoprotein amine dehydrogenase"/>
    <property type="match status" value="2"/>
</dbReference>
<reference evidence="9" key="2">
    <citation type="journal article" date="2007" name="Science">
        <title>Draft genome sequence of the sexually transmitted pathogen Trichomonas vaginalis.</title>
        <authorList>
            <person name="Carlton J.M."/>
            <person name="Hirt R.P."/>
            <person name="Silva J.C."/>
            <person name="Delcher A.L."/>
            <person name="Schatz M."/>
            <person name="Zhao Q."/>
            <person name="Wortman J.R."/>
            <person name="Bidwell S.L."/>
            <person name="Alsmark U.C.M."/>
            <person name="Besteiro S."/>
            <person name="Sicheritz-Ponten T."/>
            <person name="Noel C.J."/>
            <person name="Dacks J.B."/>
            <person name="Foster P.G."/>
            <person name="Simillion C."/>
            <person name="Van de Peer Y."/>
            <person name="Miranda-Saavedra D."/>
            <person name="Barton G.J."/>
            <person name="Westrop G.D."/>
            <person name="Mueller S."/>
            <person name="Dessi D."/>
            <person name="Fiori P.L."/>
            <person name="Ren Q."/>
            <person name="Paulsen I."/>
            <person name="Zhang H."/>
            <person name="Bastida-Corcuera F.D."/>
            <person name="Simoes-Barbosa A."/>
            <person name="Brown M.T."/>
            <person name="Hayes R.D."/>
            <person name="Mukherjee M."/>
            <person name="Okumura C.Y."/>
            <person name="Schneider R."/>
            <person name="Smith A.J."/>
            <person name="Vanacova S."/>
            <person name="Villalvazo M."/>
            <person name="Haas B.J."/>
            <person name="Pertea M."/>
            <person name="Feldblyum T.V."/>
            <person name="Utterback T.R."/>
            <person name="Shu C.L."/>
            <person name="Osoegawa K."/>
            <person name="de Jong P.J."/>
            <person name="Hrdy I."/>
            <person name="Horvathova L."/>
            <person name="Zubacova Z."/>
            <person name="Dolezal P."/>
            <person name="Malik S.B."/>
            <person name="Logsdon J.M. Jr."/>
            <person name="Henze K."/>
            <person name="Gupta A."/>
            <person name="Wang C.C."/>
            <person name="Dunne R.L."/>
            <person name="Upcroft J.A."/>
            <person name="Upcroft P."/>
            <person name="White O."/>
            <person name="Salzberg S.L."/>
            <person name="Tang P."/>
            <person name="Chiu C.-H."/>
            <person name="Lee Y.-S."/>
            <person name="Embley T.M."/>
            <person name="Coombs G.H."/>
            <person name="Mottram J.C."/>
            <person name="Tachezy J."/>
            <person name="Fraser-Liggett C.M."/>
            <person name="Johnson P.J."/>
        </authorList>
    </citation>
    <scope>NUCLEOTIDE SEQUENCE [LARGE SCALE GENOMIC DNA]</scope>
    <source>
        <strain evidence="9">G3</strain>
    </source>
</reference>
<dbReference type="InterPro" id="IPR036322">
    <property type="entry name" value="WD40_repeat_dom_sf"/>
</dbReference>
<organism evidence="9 10">
    <name type="scientific">Trichomonas vaginalis (strain ATCC PRA-98 / G3)</name>
    <dbReference type="NCBI Taxonomy" id="412133"/>
    <lineage>
        <taxon>Eukaryota</taxon>
        <taxon>Metamonada</taxon>
        <taxon>Parabasalia</taxon>
        <taxon>Trichomonadida</taxon>
        <taxon>Trichomonadidae</taxon>
        <taxon>Trichomonas</taxon>
    </lineage>
</organism>
<feature type="domain" description="Anaphase-promoting complex subunit 4-like WD40" evidence="8">
    <location>
        <begin position="181"/>
        <end position="227"/>
    </location>
</feature>
<evidence type="ECO:0000256" key="1">
    <source>
        <dbReference type="ARBA" id="ARBA00004123"/>
    </source>
</evidence>
<proteinExistence type="predicted"/>
<dbReference type="PROSITE" id="PS50082">
    <property type="entry name" value="WD_REPEATS_2"/>
    <property type="match status" value="2"/>
</dbReference>
<dbReference type="Pfam" id="PF00400">
    <property type="entry name" value="WD40"/>
    <property type="match status" value="2"/>
</dbReference>
<dbReference type="Proteomes" id="UP000001542">
    <property type="component" value="Unassembled WGS sequence"/>
</dbReference>
<dbReference type="SUPFAM" id="SSF50978">
    <property type="entry name" value="WD40 repeat-like"/>
    <property type="match status" value="1"/>
</dbReference>
<dbReference type="InterPro" id="IPR015943">
    <property type="entry name" value="WD40/YVTN_repeat-like_dom_sf"/>
</dbReference>
<feature type="repeat" description="WD" evidence="5">
    <location>
        <begin position="346"/>
        <end position="387"/>
    </location>
</feature>
<evidence type="ECO:0000256" key="6">
    <source>
        <dbReference type="SAM" id="Coils"/>
    </source>
</evidence>
<evidence type="ECO:0000259" key="8">
    <source>
        <dbReference type="Pfam" id="PF12894"/>
    </source>
</evidence>
<feature type="coiled-coil region" evidence="6">
    <location>
        <begin position="18"/>
        <end position="52"/>
    </location>
</feature>
<evidence type="ECO:0000256" key="5">
    <source>
        <dbReference type="PROSITE-ProRule" id="PRU00221"/>
    </source>
</evidence>
<dbReference type="eggNOG" id="KOG0266">
    <property type="taxonomic scope" value="Eukaryota"/>
</dbReference>
<dbReference type="RefSeq" id="XP_001307780.1">
    <property type="nucleotide sequence ID" value="XM_001307779.1"/>
</dbReference>
<dbReference type="OrthoDB" id="196858at2759"/>
<comment type="subcellular location">
    <subcellularLocation>
        <location evidence="1">Nucleus</location>
    </subcellularLocation>
</comment>
<name>A2FJR8_TRIV3</name>
<keyword evidence="10" id="KW-1185">Reference proteome</keyword>
<dbReference type="GO" id="GO:0005634">
    <property type="term" value="C:nucleus"/>
    <property type="evidence" value="ECO:0007669"/>
    <property type="project" value="UniProtKB-SubCell"/>
</dbReference>
<evidence type="ECO:0000313" key="9">
    <source>
        <dbReference type="EMBL" id="EAX94850.1"/>
    </source>
</evidence>
<gene>
    <name evidence="9" type="ORF">TVAG_049190</name>
</gene>
<dbReference type="InterPro" id="IPR001680">
    <property type="entry name" value="WD40_rpt"/>
</dbReference>
<feature type="region of interest" description="Disordered" evidence="7">
    <location>
        <begin position="84"/>
        <end position="111"/>
    </location>
</feature>